<dbReference type="STRING" id="89524.SAMN05444370_13413"/>
<organism evidence="1 2">
    <name type="scientific">Rubrimonas cliftonensis</name>
    <dbReference type="NCBI Taxonomy" id="89524"/>
    <lineage>
        <taxon>Bacteria</taxon>
        <taxon>Pseudomonadati</taxon>
        <taxon>Pseudomonadota</taxon>
        <taxon>Alphaproteobacteria</taxon>
        <taxon>Rhodobacterales</taxon>
        <taxon>Paracoccaceae</taxon>
        <taxon>Rubrimonas</taxon>
    </lineage>
</organism>
<dbReference type="RefSeq" id="WP_093256518.1">
    <property type="nucleotide sequence ID" value="NZ_FNQM01000034.1"/>
</dbReference>
<dbReference type="Proteomes" id="UP000198703">
    <property type="component" value="Unassembled WGS sequence"/>
</dbReference>
<dbReference type="PROSITE" id="PS51318">
    <property type="entry name" value="TAT"/>
    <property type="match status" value="1"/>
</dbReference>
<dbReference type="InterPro" id="IPR006311">
    <property type="entry name" value="TAT_signal"/>
</dbReference>
<dbReference type="InterPro" id="IPR000415">
    <property type="entry name" value="Nitroreductase-like"/>
</dbReference>
<sequence length="359" mass="37999">MTTDRRIFIGAAVAGAAAIGAGLWWRGLSAPYVAAADRLTSPLPPRPETSDLVRFATLGANGHNTQPWRFSERADGLAIAPDFSRRTPVVDPDDHHLYASLGCAAETLAIAARARGLSGEVVTAGPEGLAMALRPAAPEEGALFAAIPERQCTRSVYDGAGLTSGEVHALAAEADVHGVAAIWREGAATEPILDLVIAGNTRQMANPAFVAELREWVRFNGAHAARTGDGLYAAASGNPTAPEAVGRLLFDAFFRTEAENDRYARHIRSSAGVFTLVAPSDDPAGWIAAGRAYQRMALRATAMGLRNAFVNQAVEEPAMRADLVSLLDLGAMRPNLVFRVGRAPPTPRSLRRPPEAVID</sequence>
<name>A0A1H4G439_9RHOB</name>
<dbReference type="NCBIfam" id="NF047509">
    <property type="entry name" value="Rv3131_FMN_oxido"/>
    <property type="match status" value="1"/>
</dbReference>
<dbReference type="GO" id="GO:0016491">
    <property type="term" value="F:oxidoreductase activity"/>
    <property type="evidence" value="ECO:0007669"/>
    <property type="project" value="InterPro"/>
</dbReference>
<dbReference type="Gene3D" id="3.40.109.10">
    <property type="entry name" value="NADH Oxidase"/>
    <property type="match status" value="1"/>
</dbReference>
<dbReference type="OrthoDB" id="8156917at2"/>
<gene>
    <name evidence="1" type="ORF">SAMN05444370_13413</name>
</gene>
<proteinExistence type="predicted"/>
<dbReference type="EMBL" id="FNQM01000034">
    <property type="protein sequence ID" value="SEB03472.1"/>
    <property type="molecule type" value="Genomic_DNA"/>
</dbReference>
<accession>A0A1H4G439</accession>
<evidence type="ECO:0000313" key="2">
    <source>
        <dbReference type="Proteomes" id="UP000198703"/>
    </source>
</evidence>
<evidence type="ECO:0008006" key="3">
    <source>
        <dbReference type="Google" id="ProtNLM"/>
    </source>
</evidence>
<keyword evidence="2" id="KW-1185">Reference proteome</keyword>
<dbReference type="AlphaFoldDB" id="A0A1H4G439"/>
<reference evidence="1 2" key="1">
    <citation type="submission" date="2016-10" db="EMBL/GenBank/DDBJ databases">
        <authorList>
            <person name="de Groot N.N."/>
        </authorList>
    </citation>
    <scope>NUCLEOTIDE SEQUENCE [LARGE SCALE GENOMIC DNA]</scope>
    <source>
        <strain evidence="1 2">DSM 15345</strain>
    </source>
</reference>
<evidence type="ECO:0000313" key="1">
    <source>
        <dbReference type="EMBL" id="SEB03472.1"/>
    </source>
</evidence>
<dbReference type="SUPFAM" id="SSF55469">
    <property type="entry name" value="FMN-dependent nitroreductase-like"/>
    <property type="match status" value="2"/>
</dbReference>
<protein>
    <recommendedName>
        <fullName evidence="3">Nitroreductase family protein</fullName>
    </recommendedName>
</protein>